<protein>
    <submittedName>
        <fullName evidence="2">Uncharacterized protein</fullName>
    </submittedName>
</protein>
<feature type="compositionally biased region" description="Low complexity" evidence="1">
    <location>
        <begin position="44"/>
        <end position="60"/>
    </location>
</feature>
<dbReference type="Proteomes" id="UP000837803">
    <property type="component" value="Unassembled WGS sequence"/>
</dbReference>
<name>A0ABN8F6Q8_9BACT</name>
<comment type="caution">
    <text evidence="2">The sequence shown here is derived from an EMBL/GenBank/DDBJ whole genome shotgun (WGS) entry which is preliminary data.</text>
</comment>
<feature type="region of interest" description="Disordered" evidence="1">
    <location>
        <begin position="1"/>
        <end position="94"/>
    </location>
</feature>
<sequence length="173" mass="18814">MAKTKSTFTPVSMPGLGSEFDDVFKDDFKVEPNKPSEPAPPPATAATPAAASAPAPAAPSKTRGKTKEPRKKKVVAKASPETAPEIEQAIPPPSTSFDKEALGWFFSNSPDISRPKQLYVDRSTKETLHAVARAAKIPVGHLTENIVRWFLLSNKSEITKIIARNRDPFNHLD</sequence>
<dbReference type="EMBL" id="CAKLPZ010000006">
    <property type="protein sequence ID" value="CAH1002615.1"/>
    <property type="molecule type" value="Genomic_DNA"/>
</dbReference>
<evidence type="ECO:0000313" key="2">
    <source>
        <dbReference type="EMBL" id="CAH1002615.1"/>
    </source>
</evidence>
<feature type="compositionally biased region" description="Basic residues" evidence="1">
    <location>
        <begin position="62"/>
        <end position="75"/>
    </location>
</feature>
<feature type="compositionally biased region" description="Polar residues" evidence="1">
    <location>
        <begin position="1"/>
        <end position="10"/>
    </location>
</feature>
<feature type="compositionally biased region" description="Basic and acidic residues" evidence="1">
    <location>
        <begin position="22"/>
        <end position="34"/>
    </location>
</feature>
<gene>
    <name evidence="2" type="ORF">LEM8419_03487</name>
</gene>
<evidence type="ECO:0000313" key="3">
    <source>
        <dbReference type="Proteomes" id="UP000837803"/>
    </source>
</evidence>
<accession>A0ABN8F6Q8</accession>
<reference evidence="2" key="1">
    <citation type="submission" date="2021-12" db="EMBL/GenBank/DDBJ databases">
        <authorList>
            <person name="Rodrigo-Torres L."/>
            <person name="Arahal R. D."/>
            <person name="Lucena T."/>
        </authorList>
    </citation>
    <scope>NUCLEOTIDE SEQUENCE</scope>
    <source>
        <strain evidence="2">CECT 8419</strain>
    </source>
</reference>
<dbReference type="RefSeq" id="WP_238752443.1">
    <property type="nucleotide sequence ID" value="NZ_CAKLPZ010000006.1"/>
</dbReference>
<keyword evidence="3" id="KW-1185">Reference proteome</keyword>
<proteinExistence type="predicted"/>
<evidence type="ECO:0000256" key="1">
    <source>
        <dbReference type="SAM" id="MobiDB-lite"/>
    </source>
</evidence>
<organism evidence="2 3">
    <name type="scientific">Neolewinella maritima</name>
    <dbReference type="NCBI Taxonomy" id="1383882"/>
    <lineage>
        <taxon>Bacteria</taxon>
        <taxon>Pseudomonadati</taxon>
        <taxon>Bacteroidota</taxon>
        <taxon>Saprospiria</taxon>
        <taxon>Saprospirales</taxon>
        <taxon>Lewinellaceae</taxon>
        <taxon>Neolewinella</taxon>
    </lineage>
</organism>